<evidence type="ECO:0000313" key="1">
    <source>
        <dbReference type="EMBL" id="KKL82394.1"/>
    </source>
</evidence>
<dbReference type="AlphaFoldDB" id="A0A0F9F7N3"/>
<comment type="caution">
    <text evidence="1">The sequence shown here is derived from an EMBL/GenBank/DDBJ whole genome shotgun (WGS) entry which is preliminary data.</text>
</comment>
<protein>
    <submittedName>
        <fullName evidence="1">Uncharacterized protein</fullName>
    </submittedName>
</protein>
<sequence>MATAMINARIWYHDQALATQLNAVALDYTAEMLDATVFTDTTRTRAGGTKDAQASIAGFWNSTEDAQLFAQVGLNNPLMIASGPTVGDPAYGMVALDGQWSLRGEHGELLGFEITLNTGNNGPLVRGELMIDVDLTGSDTGTARQLGAVAAATNRVYSGIHVTAFDGTSLDVLVQSDDNSGMTSAVTKITHTQATGLTSEWLSAVGPITDDWWRYNYTFVGTSASFAGFIGIL</sequence>
<reference evidence="1" key="1">
    <citation type="journal article" date="2015" name="Nature">
        <title>Complex archaea that bridge the gap between prokaryotes and eukaryotes.</title>
        <authorList>
            <person name="Spang A."/>
            <person name="Saw J.H."/>
            <person name="Jorgensen S.L."/>
            <person name="Zaremba-Niedzwiedzka K."/>
            <person name="Martijn J."/>
            <person name="Lind A.E."/>
            <person name="van Eijk R."/>
            <person name="Schleper C."/>
            <person name="Guy L."/>
            <person name="Ettema T.J."/>
        </authorList>
    </citation>
    <scope>NUCLEOTIDE SEQUENCE</scope>
</reference>
<gene>
    <name evidence="1" type="ORF">LCGC14_1985210</name>
</gene>
<organism evidence="1">
    <name type="scientific">marine sediment metagenome</name>
    <dbReference type="NCBI Taxonomy" id="412755"/>
    <lineage>
        <taxon>unclassified sequences</taxon>
        <taxon>metagenomes</taxon>
        <taxon>ecological metagenomes</taxon>
    </lineage>
</organism>
<dbReference type="EMBL" id="LAZR01022289">
    <property type="protein sequence ID" value="KKL82394.1"/>
    <property type="molecule type" value="Genomic_DNA"/>
</dbReference>
<proteinExistence type="predicted"/>
<name>A0A0F9F7N3_9ZZZZ</name>
<accession>A0A0F9F7N3</accession>